<comment type="caution">
    <text evidence="15">The sequence shown here is derived from an EMBL/GenBank/DDBJ whole genome shotgun (WGS) entry which is preliminary data.</text>
</comment>
<accession>A0ABV9GYE5</accession>
<protein>
    <submittedName>
        <fullName evidence="15">TonB-dependent receptor plug domain-containing protein</fullName>
    </submittedName>
</protein>
<evidence type="ECO:0000256" key="7">
    <source>
        <dbReference type="ARBA" id="ARBA00023136"/>
    </source>
</evidence>
<dbReference type="InterPro" id="IPR000531">
    <property type="entry name" value="Beta-barrel_TonB"/>
</dbReference>
<dbReference type="PANTHER" id="PTHR30069:SF39">
    <property type="entry name" value="BLL6183 PROTEIN"/>
    <property type="match status" value="1"/>
</dbReference>
<dbReference type="PANTHER" id="PTHR30069">
    <property type="entry name" value="TONB-DEPENDENT OUTER MEMBRANE RECEPTOR"/>
    <property type="match status" value="1"/>
</dbReference>
<evidence type="ECO:0000256" key="4">
    <source>
        <dbReference type="ARBA" id="ARBA00022452"/>
    </source>
</evidence>
<evidence type="ECO:0000256" key="1">
    <source>
        <dbReference type="ARBA" id="ARBA00004571"/>
    </source>
</evidence>
<comment type="similarity">
    <text evidence="2 10 11">Belongs to the TonB-dependent receptor family.</text>
</comment>
<reference evidence="16" key="1">
    <citation type="journal article" date="2019" name="Int. J. Syst. Evol. Microbiol.">
        <title>The Global Catalogue of Microorganisms (GCM) 10K type strain sequencing project: providing services to taxonomists for standard genome sequencing and annotation.</title>
        <authorList>
            <consortium name="The Broad Institute Genomics Platform"/>
            <consortium name="The Broad Institute Genome Sequencing Center for Infectious Disease"/>
            <person name="Wu L."/>
            <person name="Ma J."/>
        </authorList>
    </citation>
    <scope>NUCLEOTIDE SEQUENCE [LARGE SCALE GENOMIC DNA]</scope>
    <source>
        <strain evidence="16">JCM 11650</strain>
    </source>
</reference>
<feature type="domain" description="TonB-dependent receptor plug" evidence="14">
    <location>
        <begin position="61"/>
        <end position="168"/>
    </location>
</feature>
<dbReference type="InterPro" id="IPR039426">
    <property type="entry name" value="TonB-dep_rcpt-like"/>
</dbReference>
<feature type="chain" id="PRO_5045062647" evidence="12">
    <location>
        <begin position="27"/>
        <end position="753"/>
    </location>
</feature>
<dbReference type="PROSITE" id="PS52016">
    <property type="entry name" value="TONB_DEPENDENT_REC_3"/>
    <property type="match status" value="1"/>
</dbReference>
<gene>
    <name evidence="15" type="ORF">ACFO3A_13400</name>
</gene>
<dbReference type="InterPro" id="IPR037066">
    <property type="entry name" value="Plug_dom_sf"/>
</dbReference>
<dbReference type="RefSeq" id="WP_377727274.1">
    <property type="nucleotide sequence ID" value="NZ_JBHSEW010000012.1"/>
</dbReference>
<keyword evidence="16" id="KW-1185">Reference proteome</keyword>
<name>A0ABV9GYE5_9BURK</name>
<keyword evidence="3 10" id="KW-0813">Transport</keyword>
<dbReference type="SUPFAM" id="SSF56935">
    <property type="entry name" value="Porins"/>
    <property type="match status" value="1"/>
</dbReference>
<keyword evidence="12" id="KW-0732">Signal</keyword>
<evidence type="ECO:0000256" key="6">
    <source>
        <dbReference type="ARBA" id="ARBA00023077"/>
    </source>
</evidence>
<keyword evidence="5 10" id="KW-0812">Transmembrane</keyword>
<evidence type="ECO:0000256" key="5">
    <source>
        <dbReference type="ARBA" id="ARBA00022692"/>
    </source>
</evidence>
<keyword evidence="4 10" id="KW-1134">Transmembrane beta strand</keyword>
<evidence type="ECO:0000256" key="3">
    <source>
        <dbReference type="ARBA" id="ARBA00022448"/>
    </source>
</evidence>
<comment type="subcellular location">
    <subcellularLocation>
        <location evidence="1 10">Cell outer membrane</location>
        <topology evidence="1 10">Multi-pass membrane protein</topology>
    </subcellularLocation>
</comment>
<proteinExistence type="inferred from homology"/>
<dbReference type="Gene3D" id="2.40.170.20">
    <property type="entry name" value="TonB-dependent receptor, beta-barrel domain"/>
    <property type="match status" value="1"/>
</dbReference>
<dbReference type="Pfam" id="PF07715">
    <property type="entry name" value="Plug"/>
    <property type="match status" value="1"/>
</dbReference>
<sequence>MLTPVPCHLRPLALALLCCGATAIHAATPTLEDVQQLLELSLEDLLATPVITASRQSETRDQTPAHIMVFTREQIRQRRYQNLADLLEDLPGVNLQRGTKSSQFNQFTVQGYLGPNKLLVMLDGIRIGQPSGGNFPVAQNLALYQAKQVEVLFGPAAALYGADAVAGVVNIVTDNTATAAAQGATGTVSVGTGRFGSREASFFTSARINDRLGISVGGHSQHSDRAPLADFYPRYFQKVDGEFDKKTILPAASREDYAGGIRSHSLFARLDLGEQLTAGFYRYRFNSLTSTGDPYAMARYDSGAQWQTTNDTVYARYHHRLSANLRGTLTIDHGAMEVDPRAYYNNAYNGFENGYSYVLSKRTGIEESLRWRLSERHQMQAGLGWQKYSAIEAASMPQPYDTGKSPGSQGMTHPNTTLPFIVPDTQFHNLSAYVQWQAQWSSKLSSVAGVRLDRHSVYGSSVNPRLGLVFAPGKTHVFKALYGEAFRAPSPEESLSAMGRFDGSQDADNRYIGTNFRVANDRLEPEKVRSLSLTWDWRPTQNLNFSTNLYHSRISNLVVTMPTADVITPDVWLRNLETKDNAGRQHQMGLDVSAQWRFRLGANWTGDLWGSASWIHGRIDNGDGVDWQIPYVASRQLKLGTTFAWRDQFSLTPKLRWSSTTTNGRVKAPGALLPPAACSTNPTAPTRCSTPGATVLDLHLGWHKLLDGKATLWLDVTNVLDKRYYAAGGGGRMTFWDMPQQPRRWMLTLDYHF</sequence>
<organism evidence="15 16">
    <name type="scientific">Comamonas nitrativorans</name>
    <dbReference type="NCBI Taxonomy" id="108437"/>
    <lineage>
        <taxon>Bacteria</taxon>
        <taxon>Pseudomonadati</taxon>
        <taxon>Pseudomonadota</taxon>
        <taxon>Betaproteobacteria</taxon>
        <taxon>Burkholderiales</taxon>
        <taxon>Comamonadaceae</taxon>
        <taxon>Comamonas</taxon>
    </lineage>
</organism>
<feature type="domain" description="TonB-dependent receptor-like beta-barrel" evidence="13">
    <location>
        <begin position="276"/>
        <end position="719"/>
    </location>
</feature>
<evidence type="ECO:0000256" key="9">
    <source>
        <dbReference type="ARBA" id="ARBA00023237"/>
    </source>
</evidence>
<evidence type="ECO:0000256" key="11">
    <source>
        <dbReference type="RuleBase" id="RU003357"/>
    </source>
</evidence>
<keyword evidence="8 15" id="KW-0675">Receptor</keyword>
<dbReference type="EMBL" id="JBHSEW010000012">
    <property type="protein sequence ID" value="MFC4623201.1"/>
    <property type="molecule type" value="Genomic_DNA"/>
</dbReference>
<dbReference type="InterPro" id="IPR036942">
    <property type="entry name" value="Beta-barrel_TonB_sf"/>
</dbReference>
<evidence type="ECO:0000259" key="13">
    <source>
        <dbReference type="Pfam" id="PF00593"/>
    </source>
</evidence>
<evidence type="ECO:0000256" key="12">
    <source>
        <dbReference type="SAM" id="SignalP"/>
    </source>
</evidence>
<evidence type="ECO:0000256" key="8">
    <source>
        <dbReference type="ARBA" id="ARBA00023170"/>
    </source>
</evidence>
<dbReference type="InterPro" id="IPR012910">
    <property type="entry name" value="Plug_dom"/>
</dbReference>
<keyword evidence="6 11" id="KW-0798">TonB box</keyword>
<feature type="signal peptide" evidence="12">
    <location>
        <begin position="1"/>
        <end position="26"/>
    </location>
</feature>
<keyword evidence="9 10" id="KW-0998">Cell outer membrane</keyword>
<evidence type="ECO:0000313" key="15">
    <source>
        <dbReference type="EMBL" id="MFC4623201.1"/>
    </source>
</evidence>
<dbReference type="CDD" id="cd01347">
    <property type="entry name" value="ligand_gated_channel"/>
    <property type="match status" value="1"/>
</dbReference>
<evidence type="ECO:0000256" key="10">
    <source>
        <dbReference type="PROSITE-ProRule" id="PRU01360"/>
    </source>
</evidence>
<evidence type="ECO:0000313" key="16">
    <source>
        <dbReference type="Proteomes" id="UP001595967"/>
    </source>
</evidence>
<keyword evidence="7 10" id="KW-0472">Membrane</keyword>
<dbReference type="Proteomes" id="UP001595967">
    <property type="component" value="Unassembled WGS sequence"/>
</dbReference>
<evidence type="ECO:0000256" key="2">
    <source>
        <dbReference type="ARBA" id="ARBA00009810"/>
    </source>
</evidence>
<dbReference type="Pfam" id="PF00593">
    <property type="entry name" value="TonB_dep_Rec_b-barrel"/>
    <property type="match status" value="1"/>
</dbReference>
<dbReference type="Gene3D" id="2.170.130.10">
    <property type="entry name" value="TonB-dependent receptor, plug domain"/>
    <property type="match status" value="1"/>
</dbReference>
<evidence type="ECO:0000259" key="14">
    <source>
        <dbReference type="Pfam" id="PF07715"/>
    </source>
</evidence>